<organism evidence="1">
    <name type="scientific">Anguilla anguilla</name>
    <name type="common">European freshwater eel</name>
    <name type="synonym">Muraena anguilla</name>
    <dbReference type="NCBI Taxonomy" id="7936"/>
    <lineage>
        <taxon>Eukaryota</taxon>
        <taxon>Metazoa</taxon>
        <taxon>Chordata</taxon>
        <taxon>Craniata</taxon>
        <taxon>Vertebrata</taxon>
        <taxon>Euteleostomi</taxon>
        <taxon>Actinopterygii</taxon>
        <taxon>Neopterygii</taxon>
        <taxon>Teleostei</taxon>
        <taxon>Anguilliformes</taxon>
        <taxon>Anguillidae</taxon>
        <taxon>Anguilla</taxon>
    </lineage>
</organism>
<dbReference type="AlphaFoldDB" id="A0A0E9P5P1"/>
<protein>
    <submittedName>
        <fullName evidence="1">Uncharacterized protein</fullName>
    </submittedName>
</protein>
<sequence>MYHLSLFYDVIADSKMNSHVRRHIFSAQIQPNGSKLIGQRSPHSRTMTLNIMPM</sequence>
<proteinExistence type="predicted"/>
<reference evidence="1" key="1">
    <citation type="submission" date="2014-11" db="EMBL/GenBank/DDBJ databases">
        <authorList>
            <person name="Amaro Gonzalez C."/>
        </authorList>
    </citation>
    <scope>NUCLEOTIDE SEQUENCE</scope>
</reference>
<dbReference type="EMBL" id="GBXM01109217">
    <property type="protein sequence ID" value="JAG99359.1"/>
    <property type="molecule type" value="Transcribed_RNA"/>
</dbReference>
<accession>A0A0E9P5P1</accession>
<name>A0A0E9P5P1_ANGAN</name>
<evidence type="ECO:0000313" key="1">
    <source>
        <dbReference type="EMBL" id="JAG99359.1"/>
    </source>
</evidence>
<reference evidence="1" key="2">
    <citation type="journal article" date="2015" name="Fish Shellfish Immunol.">
        <title>Early steps in the European eel (Anguilla anguilla)-Vibrio vulnificus interaction in the gills: Role of the RtxA13 toxin.</title>
        <authorList>
            <person name="Callol A."/>
            <person name="Pajuelo D."/>
            <person name="Ebbesson L."/>
            <person name="Teles M."/>
            <person name="MacKenzie S."/>
            <person name="Amaro C."/>
        </authorList>
    </citation>
    <scope>NUCLEOTIDE SEQUENCE</scope>
</reference>